<dbReference type="Proteomes" id="UP000219689">
    <property type="component" value="Unassembled WGS sequence"/>
</dbReference>
<name>A0A2A5QXZ8_9EURY</name>
<gene>
    <name evidence="2" type="ORF">CP557_14645</name>
</gene>
<dbReference type="EMBL" id="NXNI01000001">
    <property type="protein sequence ID" value="PCR91653.1"/>
    <property type="molecule type" value="Genomic_DNA"/>
</dbReference>
<sequence>MAHLEERGPISKKGLIDFGRTAALPFLADHDASNAKAEYRLLDSHVLEPLVADGYVELEAVGRRKRVHLTDQGVDTLRAFQYVLDEQ</sequence>
<protein>
    <recommendedName>
        <fullName evidence="1">DUF6293 domain-containing protein</fullName>
    </recommendedName>
</protein>
<dbReference type="InterPro" id="IPR036390">
    <property type="entry name" value="WH_DNA-bd_sf"/>
</dbReference>
<organism evidence="2 3">
    <name type="scientific">Natrinema ejinorense</name>
    <dbReference type="NCBI Taxonomy" id="373386"/>
    <lineage>
        <taxon>Archaea</taxon>
        <taxon>Methanobacteriati</taxon>
        <taxon>Methanobacteriota</taxon>
        <taxon>Stenosarchaea group</taxon>
        <taxon>Halobacteria</taxon>
        <taxon>Halobacteriales</taxon>
        <taxon>Natrialbaceae</taxon>
        <taxon>Natrinema</taxon>
    </lineage>
</organism>
<accession>A0A2A5QXZ8</accession>
<keyword evidence="3" id="KW-1185">Reference proteome</keyword>
<dbReference type="AlphaFoldDB" id="A0A2A5QXZ8"/>
<evidence type="ECO:0000313" key="2">
    <source>
        <dbReference type="EMBL" id="PCR91653.1"/>
    </source>
</evidence>
<reference evidence="2 3" key="1">
    <citation type="submission" date="2017-09" db="EMBL/GenBank/DDBJ databases">
        <title>Genome sequences of Natrinema ejinorence JCM 13890T.</title>
        <authorList>
            <person name="Roh S.W."/>
            <person name="Kim Y.B."/>
            <person name="Kim J.Y."/>
        </authorList>
    </citation>
    <scope>NUCLEOTIDE SEQUENCE [LARGE SCALE GENOMIC DNA]</scope>
    <source>
        <strain evidence="2 3">JCM 13890</strain>
    </source>
</reference>
<feature type="domain" description="DUF6293" evidence="1">
    <location>
        <begin position="1"/>
        <end position="80"/>
    </location>
</feature>
<evidence type="ECO:0000313" key="3">
    <source>
        <dbReference type="Proteomes" id="UP000219689"/>
    </source>
</evidence>
<comment type="caution">
    <text evidence="2">The sequence shown here is derived from an EMBL/GenBank/DDBJ whole genome shotgun (WGS) entry which is preliminary data.</text>
</comment>
<proteinExistence type="predicted"/>
<dbReference type="InterPro" id="IPR054162">
    <property type="entry name" value="DUF6293_C"/>
</dbReference>
<dbReference type="SUPFAM" id="SSF46785">
    <property type="entry name" value="Winged helix' DNA-binding domain"/>
    <property type="match status" value="1"/>
</dbReference>
<evidence type="ECO:0000259" key="1">
    <source>
        <dbReference type="Pfam" id="PF22665"/>
    </source>
</evidence>
<dbReference type="Pfam" id="PF22665">
    <property type="entry name" value="WHD_DUF6293"/>
    <property type="match status" value="1"/>
</dbReference>